<keyword evidence="1" id="KW-0472">Membrane</keyword>
<dbReference type="EMBL" id="PGFZ01000005">
    <property type="protein sequence ID" value="POZ51744.1"/>
    <property type="molecule type" value="Genomic_DNA"/>
</dbReference>
<organism evidence="2 3">
    <name type="scientific">Methylovulum psychrotolerans</name>
    <dbReference type="NCBI Taxonomy" id="1704499"/>
    <lineage>
        <taxon>Bacteria</taxon>
        <taxon>Pseudomonadati</taxon>
        <taxon>Pseudomonadota</taxon>
        <taxon>Gammaproteobacteria</taxon>
        <taxon>Methylococcales</taxon>
        <taxon>Methylococcaceae</taxon>
        <taxon>Methylovulum</taxon>
    </lineage>
</organism>
<accession>A0A2S5CLS4</accession>
<dbReference type="Proteomes" id="UP000237423">
    <property type="component" value="Unassembled WGS sequence"/>
</dbReference>
<protein>
    <submittedName>
        <fullName evidence="2">Uncharacterized protein</fullName>
    </submittedName>
</protein>
<sequence>MSPIEIYSIGEKITFWVVWLICLGSLLLFLFVFFPMIRIGYLPIDFCGVIIAGWNVMGILAQSIILLNSAKQFFLKAKPVSMLIQRLAFITFGMPFLAYGGCTLVTLARFW</sequence>
<feature type="transmembrane region" description="Helical" evidence="1">
    <location>
        <begin position="87"/>
        <end position="108"/>
    </location>
</feature>
<dbReference type="RefSeq" id="WP_146054591.1">
    <property type="nucleotide sequence ID" value="NZ_PGFZ01000005.1"/>
</dbReference>
<dbReference type="AlphaFoldDB" id="A0A2S5CLS4"/>
<evidence type="ECO:0000256" key="1">
    <source>
        <dbReference type="SAM" id="Phobius"/>
    </source>
</evidence>
<comment type="caution">
    <text evidence="2">The sequence shown here is derived from an EMBL/GenBank/DDBJ whole genome shotgun (WGS) entry which is preliminary data.</text>
</comment>
<feature type="transmembrane region" description="Helical" evidence="1">
    <location>
        <begin position="13"/>
        <end position="34"/>
    </location>
</feature>
<keyword evidence="1" id="KW-1133">Transmembrane helix</keyword>
<keyword evidence="1" id="KW-0812">Transmembrane</keyword>
<evidence type="ECO:0000313" key="2">
    <source>
        <dbReference type="EMBL" id="POZ51744.1"/>
    </source>
</evidence>
<gene>
    <name evidence="2" type="ORF">AADEFJLK_02618</name>
</gene>
<name>A0A2S5CLS4_9GAMM</name>
<evidence type="ECO:0000313" key="3">
    <source>
        <dbReference type="Proteomes" id="UP000237423"/>
    </source>
</evidence>
<reference evidence="2 3" key="1">
    <citation type="submission" date="2017-11" db="EMBL/GenBank/DDBJ databases">
        <title>Draft Genome Sequence of Methylobacter psychrotolerans Sph1T, an Obligate Methanotroph from Low-Temperature Environments.</title>
        <authorList>
            <person name="Oshkin I.Y."/>
            <person name="Miroshnikov K."/>
            <person name="Belova S.E."/>
            <person name="Korzhenkov A."/>
            <person name="Toshchakov S.V."/>
            <person name="Dedysh S.N."/>
        </authorList>
    </citation>
    <scope>NUCLEOTIDE SEQUENCE [LARGE SCALE GENOMIC DNA]</scope>
    <source>
        <strain evidence="2 3">Sph1</strain>
    </source>
</reference>
<proteinExistence type="predicted"/>
<feature type="transmembrane region" description="Helical" evidence="1">
    <location>
        <begin position="46"/>
        <end position="67"/>
    </location>
</feature>